<name>A0A8B6FRB7_MYTGA</name>
<evidence type="ECO:0000313" key="2">
    <source>
        <dbReference type="Proteomes" id="UP000596742"/>
    </source>
</evidence>
<dbReference type="EMBL" id="UYJE01007375">
    <property type="protein sequence ID" value="VDI54132.1"/>
    <property type="molecule type" value="Genomic_DNA"/>
</dbReference>
<evidence type="ECO:0000313" key="1">
    <source>
        <dbReference type="EMBL" id="VDI54132.1"/>
    </source>
</evidence>
<proteinExistence type="predicted"/>
<dbReference type="OrthoDB" id="6077660at2759"/>
<organism evidence="1 2">
    <name type="scientific">Mytilus galloprovincialis</name>
    <name type="common">Mediterranean mussel</name>
    <dbReference type="NCBI Taxonomy" id="29158"/>
    <lineage>
        <taxon>Eukaryota</taxon>
        <taxon>Metazoa</taxon>
        <taxon>Spiralia</taxon>
        <taxon>Lophotrochozoa</taxon>
        <taxon>Mollusca</taxon>
        <taxon>Bivalvia</taxon>
        <taxon>Autobranchia</taxon>
        <taxon>Pteriomorphia</taxon>
        <taxon>Mytilida</taxon>
        <taxon>Mytiloidea</taxon>
        <taxon>Mytilidae</taxon>
        <taxon>Mytilinae</taxon>
        <taxon>Mytilus</taxon>
    </lineage>
</organism>
<gene>
    <name evidence="1" type="ORF">MGAL_10B063503</name>
</gene>
<dbReference type="AlphaFoldDB" id="A0A8B6FRB7"/>
<accession>A0A8B6FRB7</accession>
<sequence>MWNEIPAFYPHIGRRFHLRSRFIDNWGKVKLVKLELFKSNKRVMWLTFNGKNTNSMNWFDKNNLVDSSFNDLAPCSTFNFFSIDGHVIKNSLGRRFFINRSYHGCAQDYGWFVIADTYRYCSWEKRGPEPVFIYTRNQSSRNYNQDANTAETMVISVLMDI</sequence>
<evidence type="ECO:0008006" key="3">
    <source>
        <dbReference type="Google" id="ProtNLM"/>
    </source>
</evidence>
<comment type="caution">
    <text evidence="1">The sequence shown here is derived from an EMBL/GenBank/DDBJ whole genome shotgun (WGS) entry which is preliminary data.</text>
</comment>
<dbReference type="Proteomes" id="UP000596742">
    <property type="component" value="Unassembled WGS sequence"/>
</dbReference>
<keyword evidence="2" id="KW-1185">Reference proteome</keyword>
<protein>
    <recommendedName>
        <fullName evidence="3">Fibrinogen C-terminal domain-containing protein</fullName>
    </recommendedName>
</protein>
<reference evidence="1" key="1">
    <citation type="submission" date="2018-11" db="EMBL/GenBank/DDBJ databases">
        <authorList>
            <person name="Alioto T."/>
            <person name="Alioto T."/>
        </authorList>
    </citation>
    <scope>NUCLEOTIDE SEQUENCE</scope>
</reference>